<dbReference type="InterPro" id="IPR001752">
    <property type="entry name" value="Kinesin_motor_dom"/>
</dbReference>
<dbReference type="PANTHER" id="PTHR47970:SF29">
    <property type="entry name" value="KINESIN FAMILY MEMBER 20B"/>
    <property type="match status" value="1"/>
</dbReference>
<feature type="region of interest" description="Disordered" evidence="11">
    <location>
        <begin position="1598"/>
        <end position="1743"/>
    </location>
</feature>
<dbReference type="PROSITE" id="PS50067">
    <property type="entry name" value="KINESIN_MOTOR_2"/>
    <property type="match status" value="1"/>
</dbReference>
<keyword evidence="6 10" id="KW-0175">Coiled coil</keyword>
<dbReference type="PANTHER" id="PTHR47970">
    <property type="entry name" value="KINESIN-LIKE PROTEIN KIF11"/>
    <property type="match status" value="1"/>
</dbReference>
<dbReference type="InterPro" id="IPR047149">
    <property type="entry name" value="KIF11-like"/>
</dbReference>
<feature type="compositionally biased region" description="Basic and acidic residues" evidence="11">
    <location>
        <begin position="1634"/>
        <end position="1646"/>
    </location>
</feature>
<evidence type="ECO:0000256" key="3">
    <source>
        <dbReference type="ARBA" id="ARBA00022553"/>
    </source>
</evidence>
<dbReference type="GO" id="GO:0072686">
    <property type="term" value="C:mitotic spindle"/>
    <property type="evidence" value="ECO:0007669"/>
    <property type="project" value="TreeGrafter"/>
</dbReference>
<feature type="compositionally biased region" description="Basic and acidic residues" evidence="11">
    <location>
        <begin position="1611"/>
        <end position="1624"/>
    </location>
</feature>
<evidence type="ECO:0000256" key="6">
    <source>
        <dbReference type="ARBA" id="ARBA00023054"/>
    </source>
</evidence>
<dbReference type="Gene3D" id="3.40.850.10">
    <property type="entry name" value="Kinesin motor domain"/>
    <property type="match status" value="1"/>
</dbReference>
<evidence type="ECO:0000256" key="9">
    <source>
        <dbReference type="PROSITE-ProRule" id="PRU00283"/>
    </source>
</evidence>
<organism evidence="13 14">
    <name type="scientific">Falco tinnunculus</name>
    <name type="common">Common kestrel</name>
    <dbReference type="NCBI Taxonomy" id="100819"/>
    <lineage>
        <taxon>Eukaryota</taxon>
        <taxon>Metazoa</taxon>
        <taxon>Chordata</taxon>
        <taxon>Craniata</taxon>
        <taxon>Vertebrata</taxon>
        <taxon>Euteleostomi</taxon>
        <taxon>Archelosauria</taxon>
        <taxon>Archosauria</taxon>
        <taxon>Dinosauria</taxon>
        <taxon>Saurischia</taxon>
        <taxon>Theropoda</taxon>
        <taxon>Coelurosauria</taxon>
        <taxon>Aves</taxon>
        <taxon>Neognathae</taxon>
        <taxon>Neoaves</taxon>
        <taxon>Telluraves</taxon>
        <taxon>Australaves</taxon>
        <taxon>Falconiformes</taxon>
        <taxon>Falconidae</taxon>
        <taxon>Falco</taxon>
    </lineage>
</organism>
<dbReference type="GO" id="GO:0051231">
    <property type="term" value="P:spindle elongation"/>
    <property type="evidence" value="ECO:0007669"/>
    <property type="project" value="TreeGrafter"/>
</dbReference>
<reference evidence="13" key="1">
    <citation type="submission" date="2025-08" db="UniProtKB">
        <authorList>
            <consortium name="Ensembl"/>
        </authorList>
    </citation>
    <scope>IDENTIFICATION</scope>
</reference>
<evidence type="ECO:0000259" key="12">
    <source>
        <dbReference type="PROSITE" id="PS50067"/>
    </source>
</evidence>
<dbReference type="OrthoDB" id="123929at2759"/>
<dbReference type="GO" id="GO:0005876">
    <property type="term" value="C:spindle microtubule"/>
    <property type="evidence" value="ECO:0007669"/>
    <property type="project" value="TreeGrafter"/>
</dbReference>
<feature type="binding site" evidence="9">
    <location>
        <begin position="155"/>
        <end position="162"/>
    </location>
    <ligand>
        <name>ATP</name>
        <dbReference type="ChEBI" id="CHEBI:30616"/>
    </ligand>
</feature>
<dbReference type="SUPFAM" id="SSF52540">
    <property type="entry name" value="P-loop containing nucleoside triphosphate hydrolases"/>
    <property type="match status" value="1"/>
</dbReference>
<feature type="compositionally biased region" description="Polar residues" evidence="11">
    <location>
        <begin position="1700"/>
        <end position="1719"/>
    </location>
</feature>
<dbReference type="Ensembl" id="ENSFTIT00000001918.1">
    <property type="protein sequence ID" value="ENSFTIP00000001827.1"/>
    <property type="gene ID" value="ENSFTIG00000001301.1"/>
</dbReference>
<reference evidence="13" key="2">
    <citation type="submission" date="2025-09" db="UniProtKB">
        <authorList>
            <consortium name="Ensembl"/>
        </authorList>
    </citation>
    <scope>IDENTIFICATION</scope>
</reference>
<feature type="compositionally biased region" description="Basic and acidic residues" evidence="11">
    <location>
        <begin position="1681"/>
        <end position="1699"/>
    </location>
</feature>
<feature type="coiled-coil region" evidence="10">
    <location>
        <begin position="1505"/>
        <end position="1590"/>
    </location>
</feature>
<keyword evidence="8" id="KW-0206">Cytoskeleton</keyword>
<dbReference type="GO" id="GO:0008574">
    <property type="term" value="F:plus-end-directed microtubule motor activity"/>
    <property type="evidence" value="ECO:0007669"/>
    <property type="project" value="TreeGrafter"/>
</dbReference>
<evidence type="ECO:0000256" key="7">
    <source>
        <dbReference type="ARBA" id="ARBA00023175"/>
    </source>
</evidence>
<protein>
    <submittedName>
        <fullName evidence="13">Kinesin family member 20B</fullName>
    </submittedName>
</protein>
<evidence type="ECO:0000256" key="11">
    <source>
        <dbReference type="SAM" id="MobiDB-lite"/>
    </source>
</evidence>
<dbReference type="PRINTS" id="PR00380">
    <property type="entry name" value="KINESINHEAVY"/>
</dbReference>
<name>A0A8C4TYC8_FALTI</name>
<dbReference type="Pfam" id="PF00225">
    <property type="entry name" value="Kinesin"/>
    <property type="match status" value="1"/>
</dbReference>
<evidence type="ECO:0000256" key="1">
    <source>
        <dbReference type="ARBA" id="ARBA00004186"/>
    </source>
</evidence>
<evidence type="ECO:0000256" key="5">
    <source>
        <dbReference type="ARBA" id="ARBA00022840"/>
    </source>
</evidence>
<dbReference type="GO" id="GO:0008017">
    <property type="term" value="F:microtubule binding"/>
    <property type="evidence" value="ECO:0007669"/>
    <property type="project" value="InterPro"/>
</dbReference>
<evidence type="ECO:0000313" key="14">
    <source>
        <dbReference type="Proteomes" id="UP000694562"/>
    </source>
</evidence>
<comment type="subcellular location">
    <subcellularLocation>
        <location evidence="1">Cytoplasm</location>
        <location evidence="1">Cytoskeleton</location>
        <location evidence="1">Spindle</location>
    </subcellularLocation>
</comment>
<feature type="coiled-coil region" evidence="10">
    <location>
        <begin position="1078"/>
        <end position="1469"/>
    </location>
</feature>
<dbReference type="GO" id="GO:0005634">
    <property type="term" value="C:nucleus"/>
    <property type="evidence" value="ECO:0007669"/>
    <property type="project" value="TreeGrafter"/>
</dbReference>
<feature type="region of interest" description="Disordered" evidence="11">
    <location>
        <begin position="842"/>
        <end position="865"/>
    </location>
</feature>
<feature type="coiled-coil region" evidence="10">
    <location>
        <begin position="559"/>
        <end position="613"/>
    </location>
</feature>
<dbReference type="GO" id="GO:0090307">
    <property type="term" value="P:mitotic spindle assembly"/>
    <property type="evidence" value="ECO:0007669"/>
    <property type="project" value="TreeGrafter"/>
</dbReference>
<sequence>MEPTLDNVQILRPSYIASVELLERTGPVNVEDIKADLSADFSLVSSSSDTSQRSSLESKGHIEVCLRIRPFTSLERENEFQDCISLEDSRSVILKPPKNSLSRLSEKTSGQMMQKFTFSRVFGPETTQEEFFEGTMKQPVQDFLNGCNRLIFTYGVTNAGKTYTFQGTEDDAGILPRAMDLLFKSIQGKLYTTMDIKPHRCRDYIKLTKDQVREETSIKNSILELTKEVDHQNSSNNKAPIDSEDMEELLDLEQSSTTLKDYTKFSVWVSFFEIYNECFYDLLLPMSNDKKRKTLRLAQDIKGCSYVKDLQWVQISDSKEAFRLLKLGLKHQSIASTKLNATSSRSHSIFTVKVLKIEDSGTPRVTRVNELSMCDLAGSERYTKTRNEGDRLKESGNINNSLLILGKCINALKNCQQSKLQQHIPFRESKLTHFLQGFFSGKGKVYMVVNVSQCASAYDETLNVLKFSAVAQKVLVMDTSVLPQDQSFGQKAAKESLRSHTKMPRKRATILWDRSLEDVIEDDEMEEQHYTSGEAAVQKHEENKVLIGEEKYMMLLNLIEELKNRLITEKKNKLLLELKVREEVTQEFAKYFAEQERDFKVRLSQEREQLEENSERRLEIFKELVNGYNKNADEENKLKDQPCSEQAGPLDEEYSIRSGTHIGFEGIIDSLHNDVTDLRKQAEEAHKYLVSLGDPQEAIGWLEEQLGKLTTELTKTKEELTKKTNELIKTEEELAKKTKDFEMQMAKLGESAEQLKEATEKMNTQNKRIQELMDIVEQKDDVIKRLQDLISHLEETVKDYDNTVTTIKRKLSEENPDKVIENDQLEDSEETVLEVGRKRCFENKPAVEEPPTKKGDTKESWEEDSLEQKRNEYVKNTSENYAEILALKERTETLEGQLAVLQEQCRKEKNKKEEFSGQIANLHLKLSASEERASGLSEELRQCRADYREIASELDKQKTINREQEEKIFQLNNEVEGAKKNIIDKVLQIKTMQSKVDELYKCHLESYAMDVDLVNLKDSLDSQKDEPERAQMSPVCMQSQTASTADLRWESSFHYSVESIWEECKNIIKASSQKSQRIQELLQQVEDLKKGLDDTKNYNNQLKRKLNEIENQDHQSIKEKDLVNQLQEQIQKKTEDFEKLAAEDHRIIAQFEEEVTSYKGKIRELECLLEDFRAKDDSVTKLKEVLKEKDSIILNLESNAVALQEKCASSDEKLKELNDREASLKEEVVQLMNSLENMKHRLQEKDKNVDEQIRSIELLHKELSESSALVQSLKKDLQRKEEEYTDMKEKFYDAKKQIQQVETEVCTMRSEEKSLRNKVNELQRIKNQFSEELEIKQRTILQLKKEQLNNEKLEEISKQYEKACKDLRAKEKVIEDMRITLEEQELTQTEQDQVLETKLEETNRLVLELEAWKQKYGELNNQSNSDWQQKMSKNEDKNITENEELIKLQKELKENEAKYQNDRKKWLEEKKGLISQLKEVESHRNREMRKFAEDRERYIKQQAEIERLAAQLVEKDSNLQKWREDRDKLVEALEVQLKTLASDNTQKDKEIAELKQATLKDSGKDKETDVEELRKQLAEKDDIIKELKKHINHKSIQSLAEVPLPEEEQDKIDQSVNKEDHSEVVLDSSEVSTEDGKTSRFPKPEMEIQFTPLQPNKMEVKHQGSTLPVTVKMLRPRKKRKSEEMDKDFVKNENKKNEKSAMTNSPSTSNKKMMSTTQSFRKDLKQESTSSKNSAKKKDGTLQKIGDFFQSSPTIIHSKAKQLIATISSPKSAEPESVKEKELKPKRVKRKLYSTDISCPLDISGSPIFVEEKKESDHLIIKRRLRSRTAK</sequence>
<keyword evidence="3" id="KW-0597">Phosphoprotein</keyword>
<dbReference type="GO" id="GO:0005524">
    <property type="term" value="F:ATP binding"/>
    <property type="evidence" value="ECO:0007669"/>
    <property type="project" value="UniProtKB-UniRule"/>
</dbReference>
<accession>A0A8C4TYC8</accession>
<feature type="coiled-coil region" evidence="10">
    <location>
        <begin position="706"/>
        <end position="803"/>
    </location>
</feature>
<dbReference type="GO" id="GO:0007018">
    <property type="term" value="P:microtubule-based movement"/>
    <property type="evidence" value="ECO:0007669"/>
    <property type="project" value="InterPro"/>
</dbReference>
<evidence type="ECO:0000256" key="10">
    <source>
        <dbReference type="SAM" id="Coils"/>
    </source>
</evidence>
<evidence type="ECO:0000256" key="2">
    <source>
        <dbReference type="ARBA" id="ARBA00022490"/>
    </source>
</evidence>
<keyword evidence="7 9" id="KW-0505">Motor protein</keyword>
<proteinExistence type="inferred from homology"/>
<feature type="coiled-coil region" evidence="10">
    <location>
        <begin position="884"/>
        <end position="981"/>
    </location>
</feature>
<evidence type="ECO:0000313" key="13">
    <source>
        <dbReference type="Ensembl" id="ENSFTIP00000001827.1"/>
    </source>
</evidence>
<evidence type="ECO:0000256" key="8">
    <source>
        <dbReference type="ARBA" id="ARBA00023212"/>
    </source>
</evidence>
<dbReference type="CDD" id="cd21786">
    <property type="entry name" value="RBD_KIF20B"/>
    <property type="match status" value="1"/>
</dbReference>
<dbReference type="Proteomes" id="UP000694562">
    <property type="component" value="Unplaced"/>
</dbReference>
<dbReference type="Gene3D" id="1.10.287.950">
    <property type="entry name" value="Methyl-accepting chemotaxis protein"/>
    <property type="match status" value="1"/>
</dbReference>
<evidence type="ECO:0000256" key="4">
    <source>
        <dbReference type="ARBA" id="ARBA00022741"/>
    </source>
</evidence>
<dbReference type="Gene3D" id="1.10.287.1490">
    <property type="match status" value="1"/>
</dbReference>
<feature type="domain" description="Kinesin motor" evidence="12">
    <location>
        <begin position="61"/>
        <end position="474"/>
    </location>
</feature>
<dbReference type="InterPro" id="IPR036961">
    <property type="entry name" value="Kinesin_motor_dom_sf"/>
</dbReference>
<comment type="similarity">
    <text evidence="9">Belongs to the TRAFAC class myosin-kinesin ATPase superfamily. Kinesin family.</text>
</comment>
<keyword evidence="5 9" id="KW-0067">ATP-binding</keyword>
<dbReference type="InterPro" id="IPR027417">
    <property type="entry name" value="P-loop_NTPase"/>
</dbReference>
<dbReference type="SMART" id="SM00129">
    <property type="entry name" value="KISc"/>
    <property type="match status" value="1"/>
</dbReference>
<dbReference type="OMA" id="WSLKATY"/>
<keyword evidence="2" id="KW-0963">Cytoplasm</keyword>
<keyword evidence="4 9" id="KW-0547">Nucleotide-binding</keyword>
<keyword evidence="14" id="KW-1185">Reference proteome</keyword>